<feature type="compositionally biased region" description="Basic and acidic residues" evidence="1">
    <location>
        <begin position="58"/>
        <end position="68"/>
    </location>
</feature>
<keyword evidence="3" id="KW-1185">Reference proteome</keyword>
<sequence length="68" mass="7228">MNRAGDARYAGSHFRCTGRTAVSIGAELTRRCLAIAAEIVALHRGGTTRPLTESNGPIHHDVHHAPTA</sequence>
<protein>
    <submittedName>
        <fullName evidence="2">Uncharacterized protein</fullName>
    </submittedName>
</protein>
<feature type="region of interest" description="Disordered" evidence="1">
    <location>
        <begin position="47"/>
        <end position="68"/>
    </location>
</feature>
<dbReference type="RefSeq" id="WP_190075880.1">
    <property type="nucleotide sequence ID" value="NZ_BNBM01000029.1"/>
</dbReference>
<organism evidence="2 3">
    <name type="scientific">Streptomyces lanatus</name>
    <dbReference type="NCBI Taxonomy" id="66900"/>
    <lineage>
        <taxon>Bacteria</taxon>
        <taxon>Bacillati</taxon>
        <taxon>Actinomycetota</taxon>
        <taxon>Actinomycetes</taxon>
        <taxon>Kitasatosporales</taxon>
        <taxon>Streptomycetaceae</taxon>
        <taxon>Streptomyces</taxon>
    </lineage>
</organism>
<accession>A0ABV1Y656</accession>
<evidence type="ECO:0000313" key="3">
    <source>
        <dbReference type="Proteomes" id="UP001486207"/>
    </source>
</evidence>
<evidence type="ECO:0000313" key="2">
    <source>
        <dbReference type="EMBL" id="MER7379314.1"/>
    </source>
</evidence>
<evidence type="ECO:0000256" key="1">
    <source>
        <dbReference type="SAM" id="MobiDB-lite"/>
    </source>
</evidence>
<comment type="caution">
    <text evidence="2">The sequence shown here is derived from an EMBL/GenBank/DDBJ whole genome shotgun (WGS) entry which is preliminary data.</text>
</comment>
<reference evidence="2 3" key="1">
    <citation type="submission" date="2024-06" db="EMBL/GenBank/DDBJ databases">
        <title>The Natural Products Discovery Center: Release of the First 8490 Sequenced Strains for Exploring Actinobacteria Biosynthetic Diversity.</title>
        <authorList>
            <person name="Kalkreuter E."/>
            <person name="Kautsar S.A."/>
            <person name="Yang D."/>
            <person name="Bader C.D."/>
            <person name="Teijaro C.N."/>
            <person name="Fluegel L."/>
            <person name="Davis C.M."/>
            <person name="Simpson J.R."/>
            <person name="Lauterbach L."/>
            <person name="Steele A.D."/>
            <person name="Gui C."/>
            <person name="Meng S."/>
            <person name="Li G."/>
            <person name="Viehrig K."/>
            <person name="Ye F."/>
            <person name="Su P."/>
            <person name="Kiefer A.F."/>
            <person name="Nichols A."/>
            <person name="Cepeda A.J."/>
            <person name="Yan W."/>
            <person name="Fan B."/>
            <person name="Jiang Y."/>
            <person name="Adhikari A."/>
            <person name="Zheng C.-J."/>
            <person name="Schuster L."/>
            <person name="Cowan T.M."/>
            <person name="Smanski M.J."/>
            <person name="Chevrette M.G."/>
            <person name="De Carvalho L.P.S."/>
            <person name="Shen B."/>
        </authorList>
    </citation>
    <scope>NUCLEOTIDE SEQUENCE [LARGE SCALE GENOMIC DNA]</scope>
    <source>
        <strain evidence="2 3">NPDC000155</strain>
    </source>
</reference>
<name>A0ABV1Y656_9ACTN</name>
<proteinExistence type="predicted"/>
<gene>
    <name evidence="2" type="ORF">ABT384_42700</name>
</gene>
<dbReference type="EMBL" id="JBEPFB010000031">
    <property type="protein sequence ID" value="MER7379314.1"/>
    <property type="molecule type" value="Genomic_DNA"/>
</dbReference>
<dbReference type="Proteomes" id="UP001486207">
    <property type="component" value="Unassembled WGS sequence"/>
</dbReference>